<dbReference type="SUPFAM" id="SSF57362">
    <property type="entry name" value="BPTI-like"/>
    <property type="match status" value="9"/>
</dbReference>
<dbReference type="Pfam" id="PF14625">
    <property type="entry name" value="Lustrin_cystein"/>
    <property type="match status" value="23"/>
</dbReference>
<feature type="domain" description="BPTI/Kunitz inhibitor" evidence="3">
    <location>
        <begin position="421"/>
        <end position="456"/>
    </location>
</feature>
<dbReference type="Gene3D" id="4.10.410.10">
    <property type="entry name" value="Pancreatic trypsin inhibitor Kunitz domain"/>
    <property type="match status" value="9"/>
</dbReference>
<evidence type="ECO:0000259" key="3">
    <source>
        <dbReference type="PROSITE" id="PS50279"/>
    </source>
</evidence>
<reference evidence="4" key="1">
    <citation type="submission" date="2020-10" db="EMBL/GenBank/DDBJ databases">
        <authorList>
            <person name="Kikuchi T."/>
        </authorList>
    </citation>
    <scope>NUCLEOTIDE SEQUENCE</scope>
    <source>
        <strain evidence="4">NKZ352</strain>
    </source>
</reference>
<evidence type="ECO:0000313" key="4">
    <source>
        <dbReference type="EMBL" id="CAD6185822.1"/>
    </source>
</evidence>
<dbReference type="InterPro" id="IPR006150">
    <property type="entry name" value="Cys_repeat_1"/>
</dbReference>
<dbReference type="CDD" id="cd22593">
    <property type="entry name" value="Kunitz_conkunitzin"/>
    <property type="match status" value="1"/>
</dbReference>
<feature type="chain" id="PRO_5035919608" description="BPTI/Kunitz inhibitor domain-containing protein" evidence="2">
    <location>
        <begin position="16"/>
        <end position="2936"/>
    </location>
</feature>
<comment type="caution">
    <text evidence="4">The sequence shown here is derived from an EMBL/GenBank/DDBJ whole genome shotgun (WGS) entry which is preliminary data.</text>
</comment>
<protein>
    <recommendedName>
        <fullName evidence="3">BPTI/Kunitz inhibitor domain-containing protein</fullName>
    </recommendedName>
</protein>
<dbReference type="Proteomes" id="UP000835052">
    <property type="component" value="Unassembled WGS sequence"/>
</dbReference>
<dbReference type="InterPro" id="IPR020901">
    <property type="entry name" value="Prtase_inh_Kunz-CS"/>
</dbReference>
<feature type="domain" description="BPTI/Kunitz inhibitor" evidence="3">
    <location>
        <begin position="2019"/>
        <end position="2071"/>
    </location>
</feature>
<dbReference type="OrthoDB" id="4473401at2759"/>
<feature type="region of interest" description="Disordered" evidence="1">
    <location>
        <begin position="2867"/>
        <end position="2893"/>
    </location>
</feature>
<feature type="domain" description="BPTI/Kunitz inhibitor" evidence="3">
    <location>
        <begin position="607"/>
        <end position="659"/>
    </location>
</feature>
<proteinExistence type="predicted"/>
<dbReference type="GO" id="GO:0004867">
    <property type="term" value="F:serine-type endopeptidase inhibitor activity"/>
    <property type="evidence" value="ECO:0007669"/>
    <property type="project" value="InterPro"/>
</dbReference>
<keyword evidence="2" id="KW-0732">Signal</keyword>
<feature type="domain" description="BPTI/Kunitz inhibitor" evidence="3">
    <location>
        <begin position="1912"/>
        <end position="1962"/>
    </location>
</feature>
<gene>
    <name evidence="4" type="ORF">CAUJ_LOCUS1741</name>
</gene>
<dbReference type="SMART" id="SM00131">
    <property type="entry name" value="KU"/>
    <property type="match status" value="9"/>
</dbReference>
<accession>A0A8S1GSM9</accession>
<name>A0A8S1GSM9_9PELO</name>
<keyword evidence="5" id="KW-1185">Reference proteome</keyword>
<dbReference type="EMBL" id="CAJGYM010000003">
    <property type="protein sequence ID" value="CAD6185822.1"/>
    <property type="molecule type" value="Genomic_DNA"/>
</dbReference>
<feature type="domain" description="BPTI/Kunitz inhibitor" evidence="3">
    <location>
        <begin position="1830"/>
        <end position="1865"/>
    </location>
</feature>
<feature type="domain" description="BPTI/Kunitz inhibitor" evidence="3">
    <location>
        <begin position="503"/>
        <end position="553"/>
    </location>
</feature>
<dbReference type="InterPro" id="IPR028150">
    <property type="entry name" value="Lustrin_cystein"/>
</dbReference>
<sequence length="2936" mass="317837">MLIFAVAAILSLGTAHECLDRLCVECRHYVKHGDVCDSYGTLPMVFCSPETNLIHESSTNFLECVNTKWILRECVSGTFYQAGRGCVDPTVQPFMQGFSVSGSGRVGDVCQYNTDCLGGMYCSTGLCTCLSTYILRESYCYEKVNPNQPGCTYDVQCEAVWPGAKCRMDSSIGTCRCPEETHVARETRDGWVCVSLKDIGSGGSAPLYFVCPLPEGAGFKIALNDPTPLMGGFPVGCTVGSSATIEPVQGLHGGGACMWPSDGEYIGDIYDCVHTSPHINLATQFPQSQYNPTADGVCCPSRGTCQQFMWDATASEAKFHSPNNFKTIQHCESYCRDTCQRGSPQYSSEAQVHSERPITSCAASVSCGSDFQCTAIGSQHLCCPTPGSVCSARGGRPFDVQPRNSVFHPGFLVNTGKESIRFFYDPSAGRCQDFVYKGAGGNYNNFLSKHECEMYCARLQCERGSPLRIGEESQRCQNNAQCPSSHECKADQGVCCPRKQTICAQPLRIGDCTENVKRYWYNAKTRQCQMFEYTGCQGNDNNFDTILDCQNFCKNAIPEPKCIQGQAYKDVFGNFVTCSNGMGCPANYECYYDGSQWGCCPAKAFTCSLNPDAGVQCGAGSTFKYFYNSQTQNCESFQFNGCDGNSNNFANRDACEQFCSVGGCPNGGTPQRDHSGMVMVCGTQQTCPDSHECVPVLVGASMINRCCPTRAYMCGLPPQQGTQCGTNFVTRYYFNIVTGQCTSFQFGGCDGNQNNFLTIQQCRNFCMSNSCPAGNVAYVDPNSQMPINCNEALSNSCPTGYTCTFNALINNHVCCGATDLGVCPDGEKAFIDTIDMSPRECLINIEASCPANYLCRFNMQKNKYYCCSSVGGKTCPVGKFLFKDLRTQQPIRCTIGRNDQCPDSYTCQSYLPQAFQGFCCTANPVCPDDAEYLLDDQSQQPRACTMGTFVSCPNGYVCRSATSNTEGFCCKTGTTALPPSVTDGCPPGNYVYLVGGEIAQCDPFNPPNAPCPGGFTCQWSTSNQRYQCCGSNPAPPPQRINDGCPNAQVAFRDLDTVRVCSAGATNCPPGYFCQFSTMNNQFQCCGVSGGCPDESVAFVGMSGEPEKCVVVACGNDEVSIDGKCHEQVGPGKPCLASEQCTGGSICQENLCECVLPTKLVGGFCQEEIECSEHQVLHNGLCHNKVRLGEPCLTIAQCQEGAGCVDGMCECKKGLVEKAGKCISPQVAAKPAQPKVITSTITSQNKLATASCSKPGWKPLRDAETQRAVHCSPIGKGCPAGHECQINSRRTQYFCCTSGGGGTATEKANAKKGAVCPYGRIPYLLNGSPLKCTAARCPKGYECTYRNQDYHCCSSIDGDSQLGSTTAVSGLAGGQKATPSPLMDQCHRGKPLIYPTTKKRQFCANLDIAAVPLAVNPCEGFMVLVSRIVDGRIEKRCALTIKQSPRGHTSTPDFLLGTPSVFSCSSSMAGKQQWLLLTSFLALRCAGLHDHRRQERQTGSGRVGDACAFNTDCLTGMFCNSGLCSCLTTYIAAESYCYQKIDPGQPGCVYNEQCASVWPDAFCDTSAGVGTCRCGENKVERATRDGHVCLDVLDANHNTLAITCPLPEGAGYTSALSDPAHPRQNDGPGPVLCNTDSILTQQADNILGDGNAACLFPSDGSFIADLYDCVEFVSAMDLSTSGYSDKANGICCPNRAFTCVQPTATGPNPTEPRWWYNSITGMCQQFLWDPTASGPGEHSPNNFRTPVPEEHRNMSTGRIFWKKHRSPDAPNRQLVPIISSANRLEVLSGAAPPLLRFADILEDALLIHRFIIEEPFSIRESRNREPPRRPDSTTIPTVEKCSPFTYMGAGGNFNNFLSRIDCELYCARLQCDRGNPLRIGDVTQSCGTNNDCPSSHECKMDQAVCCPRMQTICTQPLRIGNCDRSVRRYWYSAATRECQSFEYTGCQGNDNNFETLVDCQTFCRNAAPEPRCLQGQAYKDSSGKFMSCSTNRQSTSCPANFECYFDGNMHGCCPTKAYTCSLSPSPGKTCGPGISFKYYYNPQNQECESFEYLGCDGNSNNFASRAECETFCGVGGCANGGSPLRDSSGSLQSCSEKDGGCPSTHECNAVSLGTDITSYRCCPTKTYICGLPPQQGSSLCSGGLTVVTRYYFNIVTRKCSPFVYNGCDGNPNNFASLNQCNNFCMASACNAGDVVYLNPNTGLPISCNDELQNNCPKNFQCIYDGLTDQSVCCGATDMAVCPESEKAYINAVDMTVRECLINEHNSCPKDYLCRFNPSKNRYFCCGSITKNYCPPGRAPYKDQMSMQPMRCTMHATASGCPDGFECQSDIKDALQGYCCSVSEICPHKEEYYVDESSGMPRSCTIGHFVTCPAGFSCMAQFDGIVGYCCRGQPQMTATDGCPPGEIVYMERNEVVSCDPFNPMNQGCPTTFSCQWSIRTQRYQCCGADALPPPMENDGCPSRQIAFTDPDTKKPKVCTSATHSCPSGYFCQFSTQNKQFQCCGIPSDCPVQMVAFIGITGDPQACSMNGGQICPEGFSCVRGKSGQELCCAGGEVCDASQVSVNGVCMARILIGQACEETTQCVGGSNCLGGICRCPPLTNEVQQQCVAIEEQKCADRQVKVGGECLPIVSLGRACVHSAQCTGMGECLEGVCDCPQELVRKGERCERRPKPPPQPVSPVVVGPVRQIQPALPVKNRPETALAYTTGTPQIVTTAMAVNEGLCPHPRAPFLVNGIARQCTQGQTCPVGYACTWSQQAKNYFCCTNNKMIARTNANLKDICLGSEPLIFPNTKAPVLCSRFSSCPQGFMCRRSSKTRQAFCCKKTEPVSMDIYIAQLKEYVKTRPEAATPNIMRHVAATAYMHPGRRVKPKAPAKKMAAPPKKSGVKPAKSKSKPCPGSLVLLEVEINKRVISRCQSGCPTAMKPVNGVCRVPRNKNL</sequence>
<feature type="signal peptide" evidence="2">
    <location>
        <begin position="1"/>
        <end position="15"/>
    </location>
</feature>
<dbReference type="SMART" id="SM00289">
    <property type="entry name" value="WR1"/>
    <property type="match status" value="28"/>
</dbReference>
<dbReference type="InterPro" id="IPR053014">
    <property type="entry name" value="Cuticle_assoc_divergent"/>
</dbReference>
<feature type="domain" description="BPTI/Kunitz inhibitor" evidence="3">
    <location>
        <begin position="2128"/>
        <end position="2183"/>
    </location>
</feature>
<dbReference type="Pfam" id="PF01683">
    <property type="entry name" value="EB"/>
    <property type="match status" value="5"/>
</dbReference>
<dbReference type="InterPro" id="IPR002223">
    <property type="entry name" value="Kunitz_BPTI"/>
</dbReference>
<dbReference type="CDD" id="cd00109">
    <property type="entry name" value="Kunitz-type"/>
    <property type="match status" value="6"/>
</dbReference>
<dbReference type="PROSITE" id="PS50279">
    <property type="entry name" value="BPTI_KUNITZ_2"/>
    <property type="match status" value="8"/>
</dbReference>
<evidence type="ECO:0000313" key="5">
    <source>
        <dbReference type="Proteomes" id="UP000835052"/>
    </source>
</evidence>
<dbReference type="Pfam" id="PF00014">
    <property type="entry name" value="Kunitz_BPTI"/>
    <property type="match status" value="8"/>
</dbReference>
<dbReference type="PROSITE" id="PS00280">
    <property type="entry name" value="BPTI_KUNITZ_1"/>
    <property type="match status" value="6"/>
</dbReference>
<evidence type="ECO:0000256" key="1">
    <source>
        <dbReference type="SAM" id="MobiDB-lite"/>
    </source>
</evidence>
<dbReference type="InterPro" id="IPR036880">
    <property type="entry name" value="Kunitz_BPTI_sf"/>
</dbReference>
<dbReference type="PANTHER" id="PTHR46339">
    <property type="entry name" value="PROTEIN CBG15282-RELATED"/>
    <property type="match status" value="1"/>
</dbReference>
<dbReference type="InterPro" id="IPR006149">
    <property type="entry name" value="EB_dom"/>
</dbReference>
<feature type="domain" description="BPTI/Kunitz inhibitor" evidence="3">
    <location>
        <begin position="714"/>
        <end position="766"/>
    </location>
</feature>
<evidence type="ECO:0000256" key="2">
    <source>
        <dbReference type="SAM" id="SignalP"/>
    </source>
</evidence>
<dbReference type="PANTHER" id="PTHR46339:SF3">
    <property type="entry name" value="PROTEIN CBG06944"/>
    <property type="match status" value="1"/>
</dbReference>
<organism evidence="4 5">
    <name type="scientific">Caenorhabditis auriculariae</name>
    <dbReference type="NCBI Taxonomy" id="2777116"/>
    <lineage>
        <taxon>Eukaryota</taxon>
        <taxon>Metazoa</taxon>
        <taxon>Ecdysozoa</taxon>
        <taxon>Nematoda</taxon>
        <taxon>Chromadorea</taxon>
        <taxon>Rhabditida</taxon>
        <taxon>Rhabditina</taxon>
        <taxon>Rhabditomorpha</taxon>
        <taxon>Rhabditoidea</taxon>
        <taxon>Rhabditidae</taxon>
        <taxon>Peloderinae</taxon>
        <taxon>Caenorhabditis</taxon>
    </lineage>
</organism>